<name>A0A5R8ZWX2_PSENT</name>
<organism evidence="1 2">
    <name type="scientific">Pseudomonas nitroreducens</name>
    <dbReference type="NCBI Taxonomy" id="46680"/>
    <lineage>
        <taxon>Bacteria</taxon>
        <taxon>Pseudomonadati</taxon>
        <taxon>Pseudomonadota</taxon>
        <taxon>Gammaproteobacteria</taxon>
        <taxon>Pseudomonadales</taxon>
        <taxon>Pseudomonadaceae</taxon>
        <taxon>Pseudomonas</taxon>
    </lineage>
</organism>
<evidence type="ECO:0000313" key="2">
    <source>
        <dbReference type="Proteomes" id="UP000307510"/>
    </source>
</evidence>
<sequence length="67" mass="7520">MAKVTITLEDTPSGMSLDMRRTVSGTREHLEGTPAQLTSNKVLELINFEMALQAIPSHRQQWSNTIH</sequence>
<dbReference type="AlphaFoldDB" id="A0A5R8ZWX2"/>
<evidence type="ECO:0000313" key="1">
    <source>
        <dbReference type="EMBL" id="TLP70790.1"/>
    </source>
</evidence>
<proteinExistence type="predicted"/>
<reference evidence="2" key="2">
    <citation type="submission" date="2019-06" db="EMBL/GenBank/DDBJ databases">
        <title>AzeR, a transcriptional regulator that responds to azelaic acid in Pseudomonas nitroreducens.</title>
        <authorList>
            <person name="Bez C."/>
            <person name="Javvadi S.G."/>
            <person name="Bertani I."/>
            <person name="Devescovi G."/>
            <person name="Studholme D.J."/>
            <person name="Geller A."/>
            <person name="Levy A."/>
            <person name="Venturi V."/>
        </authorList>
    </citation>
    <scope>NUCLEOTIDE SEQUENCE [LARGE SCALE GENOMIC DNA]</scope>
    <source>
        <strain evidence="2">DSM 9128</strain>
    </source>
</reference>
<dbReference type="RefSeq" id="WP_138215948.1">
    <property type="nucleotide sequence ID" value="NZ_VASG01000007.1"/>
</dbReference>
<reference evidence="1 2" key="1">
    <citation type="submission" date="2019-05" db="EMBL/GenBank/DDBJ databases">
        <authorList>
            <person name="Moore K."/>
            <person name="O'Neill P."/>
            <person name="Farbos A."/>
            <person name="Studholme D.J."/>
        </authorList>
    </citation>
    <scope>NUCLEOTIDE SEQUENCE [LARGE SCALE GENOMIC DNA]</scope>
    <source>
        <strain evidence="1 2">DSM 9128</strain>
    </source>
</reference>
<protein>
    <submittedName>
        <fullName evidence="1">Uncharacterized protein</fullName>
    </submittedName>
</protein>
<gene>
    <name evidence="1" type="ORF">FEA48_23435</name>
</gene>
<accession>A0A5R8ZWX2</accession>
<dbReference type="EMBL" id="VASG01000007">
    <property type="protein sequence ID" value="TLP70790.1"/>
    <property type="molecule type" value="Genomic_DNA"/>
</dbReference>
<dbReference type="Proteomes" id="UP000307510">
    <property type="component" value="Unassembled WGS sequence"/>
</dbReference>
<comment type="caution">
    <text evidence="1">The sequence shown here is derived from an EMBL/GenBank/DDBJ whole genome shotgun (WGS) entry which is preliminary data.</text>
</comment>